<proteinExistence type="predicted"/>
<keyword evidence="1" id="KW-0560">Oxidoreductase</keyword>
<dbReference type="PANTHER" id="PTHR42947:SF1">
    <property type="entry name" value="COB--COM HETERODISULFIDE REDUCTASE SUBUNIT B 1"/>
    <property type="match status" value="1"/>
</dbReference>
<dbReference type="AlphaFoldDB" id="A0A7V5H2F4"/>
<sequence length="295" mass="33154">MKTYTYYPGCSVKGTAQPYETSLKQVFEALELKLEELPDWNCCGATFYISVDETASFVLSSRNLALAEQLGRDIVAPCSACYLTLLKTQDYIQKYPQIRQKVDAALAAAKLTYSGTVKVRHPLEVLFNDVGLDALRNRTRSPLRSFKVAPYYGCQIVRPFQQFDDATYPETMDQLLTALGAEVIDYPVKTRCCGGSLTGTITDVGLRLNYILLKEAQERGANCIVTVCPLCQFNLEAYQKKIIRQYKELTEIPIFYFTQLIGLAFGLQAQKLGLNKHIISPKKLVQSLHYAQPTI</sequence>
<dbReference type="EMBL" id="DRTD01000107">
    <property type="protein sequence ID" value="HHE54422.1"/>
    <property type="molecule type" value="Genomic_DNA"/>
</dbReference>
<name>A0A7V5H2F4_CALAY</name>
<feature type="domain" description="Cysteine-rich" evidence="2">
    <location>
        <begin position="4"/>
        <end position="85"/>
    </location>
</feature>
<evidence type="ECO:0000256" key="1">
    <source>
        <dbReference type="ARBA" id="ARBA00023002"/>
    </source>
</evidence>
<dbReference type="InterPro" id="IPR051278">
    <property type="entry name" value="HdrB/HdrD_reductase"/>
</dbReference>
<evidence type="ECO:0000259" key="2">
    <source>
        <dbReference type="Pfam" id="PF02754"/>
    </source>
</evidence>
<organism evidence="3">
    <name type="scientific">Caldithrix abyssi</name>
    <dbReference type="NCBI Taxonomy" id="187145"/>
    <lineage>
        <taxon>Bacteria</taxon>
        <taxon>Pseudomonadati</taxon>
        <taxon>Calditrichota</taxon>
        <taxon>Calditrichia</taxon>
        <taxon>Calditrichales</taxon>
        <taxon>Calditrichaceae</taxon>
        <taxon>Caldithrix</taxon>
    </lineage>
</organism>
<dbReference type="PANTHER" id="PTHR42947">
    <property type="entry name" value="COB--COM HETERODISULFIDE REDUCTASE SUBUNIT B 1"/>
    <property type="match status" value="1"/>
</dbReference>
<evidence type="ECO:0000313" key="3">
    <source>
        <dbReference type="EMBL" id="HHE54422.1"/>
    </source>
</evidence>
<comment type="caution">
    <text evidence="3">The sequence shown here is derived from an EMBL/GenBank/DDBJ whole genome shotgun (WGS) entry which is preliminary data.</text>
</comment>
<feature type="domain" description="Cysteine-rich" evidence="2">
    <location>
        <begin position="148"/>
        <end position="235"/>
    </location>
</feature>
<dbReference type="InterPro" id="IPR004017">
    <property type="entry name" value="Cys_rich_dom"/>
</dbReference>
<dbReference type="Proteomes" id="UP000886111">
    <property type="component" value="Unassembled WGS sequence"/>
</dbReference>
<dbReference type="Pfam" id="PF02754">
    <property type="entry name" value="CCG"/>
    <property type="match status" value="2"/>
</dbReference>
<dbReference type="Gene3D" id="3.40.50.11810">
    <property type="match status" value="1"/>
</dbReference>
<protein>
    <submittedName>
        <fullName evidence="3">Disulfide reductase</fullName>
    </submittedName>
</protein>
<accession>A0A7V5H2F4</accession>
<reference evidence="3" key="1">
    <citation type="journal article" date="2020" name="mSystems">
        <title>Genome- and Community-Level Interaction Insights into Carbon Utilization and Element Cycling Functions of Hydrothermarchaeota in Hydrothermal Sediment.</title>
        <authorList>
            <person name="Zhou Z."/>
            <person name="Liu Y."/>
            <person name="Xu W."/>
            <person name="Pan J."/>
            <person name="Luo Z.H."/>
            <person name="Li M."/>
        </authorList>
    </citation>
    <scope>NUCLEOTIDE SEQUENCE [LARGE SCALE GENOMIC DNA]</scope>
    <source>
        <strain evidence="3">HyVt-76</strain>
    </source>
</reference>
<dbReference type="GO" id="GO:0016491">
    <property type="term" value="F:oxidoreductase activity"/>
    <property type="evidence" value="ECO:0007669"/>
    <property type="project" value="UniProtKB-KW"/>
</dbReference>
<dbReference type="Gene3D" id="1.20.1050.140">
    <property type="match status" value="1"/>
</dbReference>
<gene>
    <name evidence="3" type="ORF">ENL21_01475</name>
</gene>